<dbReference type="InterPro" id="IPR000999">
    <property type="entry name" value="RNase_III_dom"/>
</dbReference>
<protein>
    <recommendedName>
        <fullName evidence="9">Ribonuclease 3</fullName>
        <ecNumber evidence="9">3.1.26.3</ecNumber>
    </recommendedName>
    <alternativeName>
        <fullName evidence="9">Ribonuclease III</fullName>
        <shortName evidence="9">RNase III</shortName>
    </alternativeName>
</protein>
<keyword evidence="9" id="KW-0819">tRNA processing</keyword>
<dbReference type="Pfam" id="PF00035">
    <property type="entry name" value="dsrm"/>
    <property type="match status" value="1"/>
</dbReference>
<dbReference type="SMART" id="SM00535">
    <property type="entry name" value="RIBOc"/>
    <property type="match status" value="1"/>
</dbReference>
<dbReference type="EC" id="3.1.26.3" evidence="9"/>
<name>A0A1V9EM40_9BACT</name>
<dbReference type="GO" id="GO:0008033">
    <property type="term" value="P:tRNA processing"/>
    <property type="evidence" value="ECO:0007669"/>
    <property type="project" value="UniProtKB-KW"/>
</dbReference>
<evidence type="ECO:0000256" key="3">
    <source>
        <dbReference type="ARBA" id="ARBA00022552"/>
    </source>
</evidence>
<dbReference type="HAMAP" id="MF_00104">
    <property type="entry name" value="RNase_III"/>
    <property type="match status" value="1"/>
</dbReference>
<feature type="domain" description="RNase III" evidence="11">
    <location>
        <begin position="20"/>
        <end position="142"/>
    </location>
</feature>
<dbReference type="GO" id="GO:0003725">
    <property type="term" value="F:double-stranded RNA binding"/>
    <property type="evidence" value="ECO:0007669"/>
    <property type="project" value="TreeGrafter"/>
</dbReference>
<keyword evidence="9" id="KW-0699">rRNA-binding</keyword>
<keyword evidence="13" id="KW-1185">Reference proteome</keyword>
<gene>
    <name evidence="9" type="primary">rnc</name>
    <name evidence="12" type="ORF">A4H97_06310</name>
</gene>
<sequence>MTIVGILDRFLGKEENLSFKKNLRNVLGFTPGKLALYKAALTHRSVRDSADENNERLEYLGDAILSGIVADFLFKKYPYKEEGFLTEMRSKMVNRNKLNEIAIKMGLKKITFYNKFDNSLKMSQIFGNTLEAVVGAIYLDRGFSKTKQWVFECIIIPHLYMEDLENLEINHKNKLYGWANKNGKNLEFETLDERIEGGRRLFTIGAVVDGELLAEGKAYNKKDASQIAAAIAIDKLGLNKTAEPEED</sequence>
<evidence type="ECO:0000256" key="1">
    <source>
        <dbReference type="ARBA" id="ARBA00000109"/>
    </source>
</evidence>
<feature type="binding site" evidence="9">
    <location>
        <position position="131"/>
    </location>
    <ligand>
        <name>Mg(2+)</name>
        <dbReference type="ChEBI" id="CHEBI:18420"/>
    </ligand>
</feature>
<dbReference type="FunFam" id="1.10.1520.10:FF:000001">
    <property type="entry name" value="Ribonuclease 3"/>
    <property type="match status" value="1"/>
</dbReference>
<dbReference type="Gene3D" id="3.30.160.20">
    <property type="match status" value="1"/>
</dbReference>
<comment type="cofactor">
    <cofactor evidence="9">
        <name>Mg(2+)</name>
        <dbReference type="ChEBI" id="CHEBI:18420"/>
    </cofactor>
</comment>
<dbReference type="InterPro" id="IPR014720">
    <property type="entry name" value="dsRBD_dom"/>
</dbReference>
<dbReference type="SUPFAM" id="SSF54768">
    <property type="entry name" value="dsRNA-binding domain-like"/>
    <property type="match status" value="1"/>
</dbReference>
<evidence type="ECO:0000313" key="13">
    <source>
        <dbReference type="Proteomes" id="UP000192610"/>
    </source>
</evidence>
<feature type="binding site" evidence="9">
    <location>
        <position position="128"/>
    </location>
    <ligand>
        <name>Mg(2+)</name>
        <dbReference type="ChEBI" id="CHEBI:18420"/>
    </ligand>
</feature>
<comment type="catalytic activity">
    <reaction evidence="1 9">
        <text>Endonucleolytic cleavage to 5'-phosphomonoester.</text>
        <dbReference type="EC" id="3.1.26.3"/>
    </reaction>
</comment>
<dbReference type="PROSITE" id="PS00517">
    <property type="entry name" value="RNASE_3_1"/>
    <property type="match status" value="1"/>
</dbReference>
<proteinExistence type="inferred from homology"/>
<keyword evidence="9" id="KW-0460">Magnesium</keyword>
<keyword evidence="4 9" id="KW-0507">mRNA processing</keyword>
<evidence type="ECO:0000256" key="2">
    <source>
        <dbReference type="ARBA" id="ARBA00010183"/>
    </source>
</evidence>
<feature type="binding site" evidence="9">
    <location>
        <position position="58"/>
    </location>
    <ligand>
        <name>Mg(2+)</name>
        <dbReference type="ChEBI" id="CHEBI:18420"/>
    </ligand>
</feature>
<dbReference type="GO" id="GO:0006364">
    <property type="term" value="P:rRNA processing"/>
    <property type="evidence" value="ECO:0007669"/>
    <property type="project" value="UniProtKB-UniRule"/>
</dbReference>
<keyword evidence="9" id="KW-0479">Metal-binding</keyword>
<keyword evidence="3 9" id="KW-0698">rRNA processing</keyword>
<comment type="similarity">
    <text evidence="2">Belongs to the ribonuclease III family.</text>
</comment>
<evidence type="ECO:0000256" key="5">
    <source>
        <dbReference type="ARBA" id="ARBA00022722"/>
    </source>
</evidence>
<keyword evidence="5 9" id="KW-0540">Nuclease</keyword>
<comment type="caution">
    <text evidence="12">The sequence shown here is derived from an EMBL/GenBank/DDBJ whole genome shotgun (WGS) entry which is preliminary data.</text>
</comment>
<dbReference type="PANTHER" id="PTHR11207:SF0">
    <property type="entry name" value="RIBONUCLEASE 3"/>
    <property type="match status" value="1"/>
</dbReference>
<dbReference type="PROSITE" id="PS50142">
    <property type="entry name" value="RNASE_3_2"/>
    <property type="match status" value="1"/>
</dbReference>
<keyword evidence="9" id="KW-0963">Cytoplasm</keyword>
<dbReference type="Pfam" id="PF14622">
    <property type="entry name" value="Ribonucleas_3_3"/>
    <property type="match status" value="1"/>
</dbReference>
<dbReference type="PANTHER" id="PTHR11207">
    <property type="entry name" value="RIBONUCLEASE III"/>
    <property type="match status" value="1"/>
</dbReference>
<evidence type="ECO:0000256" key="9">
    <source>
        <dbReference type="HAMAP-Rule" id="MF_00104"/>
    </source>
</evidence>
<dbReference type="InterPro" id="IPR011907">
    <property type="entry name" value="RNase_III"/>
</dbReference>
<dbReference type="GO" id="GO:0019843">
    <property type="term" value="F:rRNA binding"/>
    <property type="evidence" value="ECO:0007669"/>
    <property type="project" value="UniProtKB-KW"/>
</dbReference>
<dbReference type="PROSITE" id="PS50137">
    <property type="entry name" value="DS_RBD"/>
    <property type="match status" value="1"/>
</dbReference>
<comment type="function">
    <text evidence="9">Digests double-stranded RNA. Involved in the processing of primary rRNA transcript to yield the immediate precursors to the large and small rRNAs (23S and 16S). Processes some mRNAs, and tRNAs when they are encoded in the rRNA operon. Processes pre-crRNA and tracrRNA of type II CRISPR loci if present in the organism.</text>
</comment>
<evidence type="ECO:0000256" key="4">
    <source>
        <dbReference type="ARBA" id="ARBA00022664"/>
    </source>
</evidence>
<dbReference type="Gene3D" id="1.10.1520.10">
    <property type="entry name" value="Ribonuclease III domain"/>
    <property type="match status" value="1"/>
</dbReference>
<keyword evidence="8 9" id="KW-0694">RNA-binding</keyword>
<dbReference type="GO" id="GO:0005737">
    <property type="term" value="C:cytoplasm"/>
    <property type="evidence" value="ECO:0007669"/>
    <property type="project" value="UniProtKB-SubCell"/>
</dbReference>
<dbReference type="GO" id="GO:0004525">
    <property type="term" value="F:ribonuclease III activity"/>
    <property type="evidence" value="ECO:0007669"/>
    <property type="project" value="UniProtKB-UniRule"/>
</dbReference>
<evidence type="ECO:0000259" key="10">
    <source>
        <dbReference type="PROSITE" id="PS50137"/>
    </source>
</evidence>
<keyword evidence="6 9" id="KW-0255">Endonuclease</keyword>
<evidence type="ECO:0000256" key="7">
    <source>
        <dbReference type="ARBA" id="ARBA00022801"/>
    </source>
</evidence>
<dbReference type="AlphaFoldDB" id="A0A1V9EM40"/>
<evidence type="ECO:0000256" key="8">
    <source>
        <dbReference type="ARBA" id="ARBA00022884"/>
    </source>
</evidence>
<dbReference type="SUPFAM" id="SSF69065">
    <property type="entry name" value="RNase III domain-like"/>
    <property type="match status" value="1"/>
</dbReference>
<comment type="subunit">
    <text evidence="9">Homodimer.</text>
</comment>
<feature type="domain" description="DRBM" evidence="10">
    <location>
        <begin position="170"/>
        <end position="238"/>
    </location>
</feature>
<feature type="active site" evidence="9">
    <location>
        <position position="62"/>
    </location>
</feature>
<dbReference type="GO" id="GO:0006397">
    <property type="term" value="P:mRNA processing"/>
    <property type="evidence" value="ECO:0007669"/>
    <property type="project" value="UniProtKB-UniRule"/>
</dbReference>
<organism evidence="12 13">
    <name type="scientific">Niastella yeongjuensis</name>
    <dbReference type="NCBI Taxonomy" id="354355"/>
    <lineage>
        <taxon>Bacteria</taxon>
        <taxon>Pseudomonadati</taxon>
        <taxon>Bacteroidota</taxon>
        <taxon>Chitinophagia</taxon>
        <taxon>Chitinophagales</taxon>
        <taxon>Chitinophagaceae</taxon>
        <taxon>Niastella</taxon>
    </lineage>
</organism>
<dbReference type="InterPro" id="IPR036389">
    <property type="entry name" value="RNase_III_sf"/>
</dbReference>
<accession>A0A1V9EM40</accession>
<dbReference type="OrthoDB" id="9805026at2"/>
<dbReference type="EMBL" id="LVXG01000023">
    <property type="protein sequence ID" value="OQP47122.1"/>
    <property type="molecule type" value="Genomic_DNA"/>
</dbReference>
<feature type="active site" evidence="9">
    <location>
        <position position="131"/>
    </location>
</feature>
<evidence type="ECO:0000259" key="11">
    <source>
        <dbReference type="PROSITE" id="PS50142"/>
    </source>
</evidence>
<reference evidence="13" key="1">
    <citation type="submission" date="2016-04" db="EMBL/GenBank/DDBJ databases">
        <authorList>
            <person name="Chen L."/>
            <person name="Zhuang W."/>
            <person name="Wang G."/>
        </authorList>
    </citation>
    <scope>NUCLEOTIDE SEQUENCE [LARGE SCALE GENOMIC DNA]</scope>
    <source>
        <strain evidence="13">17621</strain>
    </source>
</reference>
<dbReference type="Proteomes" id="UP000192610">
    <property type="component" value="Unassembled WGS sequence"/>
</dbReference>
<evidence type="ECO:0000313" key="12">
    <source>
        <dbReference type="EMBL" id="OQP47122.1"/>
    </source>
</evidence>
<dbReference type="SMART" id="SM00358">
    <property type="entry name" value="DSRM"/>
    <property type="match status" value="1"/>
</dbReference>
<dbReference type="GO" id="GO:0010468">
    <property type="term" value="P:regulation of gene expression"/>
    <property type="evidence" value="ECO:0007669"/>
    <property type="project" value="TreeGrafter"/>
</dbReference>
<comment type="subcellular location">
    <subcellularLocation>
        <location evidence="9">Cytoplasm</location>
    </subcellularLocation>
</comment>
<dbReference type="STRING" id="354355.SAMN05660816_01288"/>
<keyword evidence="7 9" id="KW-0378">Hydrolase</keyword>
<dbReference type="GO" id="GO:0046872">
    <property type="term" value="F:metal ion binding"/>
    <property type="evidence" value="ECO:0007669"/>
    <property type="project" value="UniProtKB-KW"/>
</dbReference>
<dbReference type="CDD" id="cd00593">
    <property type="entry name" value="RIBOc"/>
    <property type="match status" value="1"/>
</dbReference>
<evidence type="ECO:0000256" key="6">
    <source>
        <dbReference type="ARBA" id="ARBA00022759"/>
    </source>
</evidence>